<name>A0A814W9J2_9BILA</name>
<gene>
    <name evidence="6" type="ORF">OTI717_LOCUS24893</name>
    <name evidence="5" type="ORF">RFH988_LOCUS24313</name>
</gene>
<dbReference type="GO" id="GO:0006605">
    <property type="term" value="P:protein targeting"/>
    <property type="evidence" value="ECO:0007669"/>
    <property type="project" value="InterPro"/>
</dbReference>
<reference evidence="5" key="1">
    <citation type="submission" date="2021-02" db="EMBL/GenBank/DDBJ databases">
        <authorList>
            <person name="Nowell W R."/>
        </authorList>
    </citation>
    <scope>NUCLEOTIDE SEQUENCE</scope>
</reference>
<organism evidence="5 7">
    <name type="scientific">Rotaria sordida</name>
    <dbReference type="NCBI Taxonomy" id="392033"/>
    <lineage>
        <taxon>Eukaryota</taxon>
        <taxon>Metazoa</taxon>
        <taxon>Spiralia</taxon>
        <taxon>Gnathifera</taxon>
        <taxon>Rotifera</taxon>
        <taxon>Eurotatoria</taxon>
        <taxon>Bdelloidea</taxon>
        <taxon>Philodinida</taxon>
        <taxon>Philodinidae</taxon>
        <taxon>Rotaria</taxon>
    </lineage>
</organism>
<dbReference type="EMBL" id="CAJOAX010004814">
    <property type="protein sequence ID" value="CAF3922386.1"/>
    <property type="molecule type" value="Genomic_DNA"/>
</dbReference>
<dbReference type="Pfam" id="PF07517">
    <property type="entry name" value="SecA_DEAD"/>
    <property type="match status" value="1"/>
</dbReference>
<dbReference type="Proteomes" id="UP000663882">
    <property type="component" value="Unassembled WGS sequence"/>
</dbReference>
<dbReference type="InterPro" id="IPR000185">
    <property type="entry name" value="SecA"/>
</dbReference>
<dbReference type="InterPro" id="IPR002110">
    <property type="entry name" value="Ankyrin_rpt"/>
</dbReference>
<keyword evidence="1" id="KW-0653">Protein transport</keyword>
<sequence>MTEKNDASVKSEIEKKCLLEDIRSIKIYRKNDEEVSSDDENDIADIVHLPEASTVKRNDDKFYQRLLPIENGIYNGTINETFLREGQGTYSINNGEEYYSGEWKNDKHDGYGYNFKQYGSITHHGQFENGILKEGYGKVQLPDKYQYEGKIKDGKFHGLGCLSIEVSGLTGINRSSVEETILKLVAEWKENKTEFIYRNEIEQCYQNQYEVFQHSFESFILLSDQNHQQQRQCLQILIDLLEKRLVDISLLKEIVTNSILPHKLKSSADLLFKLDNSYTNLNKYTQTEMKKSCNEYITHICQRGLKNYLRRLVRIEEENKIDYISLKTIFENTLNQYLTKSSLSDLKPILYFNPDAINLIKKLIRLANERISQISSQYRTQFIHIHRTFLENLWGKYFQNLANEPIDHENTDKYQFYSDCYSNLLDLSILHKLEFEIQSKSSEKGYSIVVTCNGETVYQKVSNDEQLSLSVIVFDEKDGTKKTEEVFTIDEETKCINLVQGIDHNYIIISIFSNNRRESLPSSIESFFKQLGSVKIDQLKKGMTWVSLLRRKDGRIYEKKISSNIGEQSLIKENFYLTLNENKHQTAIESIIYQGMNFVLLNYKPWMNIQIQDWSNYLQQSLCQDISIKDIGNKLLIKILQDSKNYILQIKTQNCKYISSHLESMIDYYQESLLKDEKLRCQVKINEIKKIIDYFLQISINDNCQIQDMTKLQLESIREFIQEKEILTEVIDHFLNFNIKFLELSKIFQRHFSVNIHSKFHANTSTILSLIIDIFKSILQNEIIIRPINCPDIWNKCEKSDLNLALRKAVAEENIDHVKVLLEMNVDVNDQGSQSKKTALHWAIEKKNRHLISLLLEKGADIEIKDANEQSAVHYAEKYQINLNQIPNKFQNKLFALQKMNNFFTNITSLDFSWFVEGKQIKNFDPILFEKTGEKDIYKVLQIDEAKTKVDDSCPHYVLDAIINLLEIIKNVNIISRANAREIIKIRAELLMAIGKSFKYFKDQINYNSLEKFKEDCVAPFQDVTIDNQSYEIFCEKLEKLDLFFLYNRKLKEITLDQALKLFQEKNNSLLDNRKIEEAFQRYEKLFQTYFQEMIKRETTIKNIIEKTKELAEKSSFKRETIPNIIAGLSIVLSLRVSDFLDEREGEYVLKVKYNKNYLLYPHCIQILGVLMLLDINGTTDSLPPNHLGEILTGQGKSWALALLAGFFSLKNYQVTIACYSDYLSQRDKIDFEENFRPFHLEDSVQYQTFKAMCWKKLSNKNTKKTLTGIISDIISGENLSTIEMKNSEEDKSILLIDEVDVFFSHQFGEMFPPVVSVKNKNIAQIQKDIWEFQMTKKPDESELQNFVDTKIFSLDNKDQMLTNLVHANSLKKHLKEMIDTARKIYNDINEKNLFKEKFQIRDNIIYAKDSHGKYNSNTIWRYENSFYYLKFMYEKQNSFEEVILNENNFGYILISCGYISYSELPNSFDGIFGVSGSLKDLSPAENSLLTYYKIHRKSYYPSFFGQTKLKFDRINDFIIKDCKKDWFDHIVTSTRRRIAEERSVLIFFQNEKLLDEFYESYSGDLGVKPYFITQNESFDGKEVKKYSDKDVGQLIKDEFAGHHGKVTLLTREFGRGVDFQSEAKVNEKGGIHVIQTFFSKDIKEEIQIKGRTARKDEQGSYELILCLEHLPDSESKGRKIPKYTGITKDTTYDELNSQRKEKTNSFCQDKLKTIEKNRQIHNRTLTFFHKAITECNEENRVKFIQEIEKLKDLD</sequence>
<evidence type="ECO:0000256" key="3">
    <source>
        <dbReference type="PROSITE-ProRule" id="PRU00023"/>
    </source>
</evidence>
<accession>A0A814W9J2</accession>
<keyword evidence="2" id="KW-0811">Translocation</keyword>
<evidence type="ECO:0000259" key="4">
    <source>
        <dbReference type="PROSITE" id="PS51196"/>
    </source>
</evidence>
<dbReference type="EMBL" id="CAJNOO010001762">
    <property type="protein sequence ID" value="CAF1195685.1"/>
    <property type="molecule type" value="Genomic_DNA"/>
</dbReference>
<dbReference type="GO" id="GO:0016020">
    <property type="term" value="C:membrane"/>
    <property type="evidence" value="ECO:0007669"/>
    <property type="project" value="InterPro"/>
</dbReference>
<proteinExistence type="predicted"/>
<protein>
    <recommendedName>
        <fullName evidence="4">SecA family profile domain-containing protein</fullName>
    </recommendedName>
</protein>
<dbReference type="GO" id="GO:0006886">
    <property type="term" value="P:intracellular protein transport"/>
    <property type="evidence" value="ECO:0007669"/>
    <property type="project" value="InterPro"/>
</dbReference>
<evidence type="ECO:0000313" key="6">
    <source>
        <dbReference type="EMBL" id="CAF3922386.1"/>
    </source>
</evidence>
<evidence type="ECO:0000256" key="1">
    <source>
        <dbReference type="ARBA" id="ARBA00022927"/>
    </source>
</evidence>
<dbReference type="InterPro" id="IPR027417">
    <property type="entry name" value="P-loop_NTPase"/>
</dbReference>
<dbReference type="InterPro" id="IPR036770">
    <property type="entry name" value="Ankyrin_rpt-contain_sf"/>
</dbReference>
<dbReference type="PROSITE" id="PS50297">
    <property type="entry name" value="ANK_REP_REGION"/>
    <property type="match status" value="1"/>
</dbReference>
<dbReference type="SUPFAM" id="SSF52540">
    <property type="entry name" value="P-loop containing nucleoside triphosphate hydrolases"/>
    <property type="match status" value="2"/>
</dbReference>
<dbReference type="OrthoDB" id="7614088at2759"/>
<keyword evidence="3" id="KW-0040">ANK repeat</keyword>
<comment type="caution">
    <text evidence="5">The sequence shown here is derived from an EMBL/GenBank/DDBJ whole genome shotgun (WGS) entry which is preliminary data.</text>
</comment>
<evidence type="ECO:0000313" key="5">
    <source>
        <dbReference type="EMBL" id="CAF1195685.1"/>
    </source>
</evidence>
<dbReference type="PANTHER" id="PTHR30612:SF0">
    <property type="entry name" value="CHLOROPLAST PROTEIN-TRANSPORTING ATPASE"/>
    <property type="match status" value="1"/>
</dbReference>
<feature type="repeat" description="ANK" evidence="3">
    <location>
        <begin position="835"/>
        <end position="867"/>
    </location>
</feature>
<dbReference type="Proteomes" id="UP000663823">
    <property type="component" value="Unassembled WGS sequence"/>
</dbReference>
<keyword evidence="1" id="KW-0813">Transport</keyword>
<dbReference type="InterPro" id="IPR011115">
    <property type="entry name" value="SecA_DEAD"/>
</dbReference>
<dbReference type="GO" id="GO:0005524">
    <property type="term" value="F:ATP binding"/>
    <property type="evidence" value="ECO:0007669"/>
    <property type="project" value="InterPro"/>
</dbReference>
<evidence type="ECO:0000256" key="2">
    <source>
        <dbReference type="ARBA" id="ARBA00023010"/>
    </source>
</evidence>
<dbReference type="GO" id="GO:0017038">
    <property type="term" value="P:protein import"/>
    <property type="evidence" value="ECO:0007669"/>
    <property type="project" value="InterPro"/>
</dbReference>
<dbReference type="SMART" id="SM00248">
    <property type="entry name" value="ANK"/>
    <property type="match status" value="2"/>
</dbReference>
<dbReference type="Gene3D" id="3.40.50.300">
    <property type="entry name" value="P-loop containing nucleotide triphosphate hydrolases"/>
    <property type="match status" value="2"/>
</dbReference>
<feature type="domain" description="SecA family profile" evidence="4">
    <location>
        <begin position="1055"/>
        <end position="1694"/>
    </location>
</feature>
<dbReference type="InterPro" id="IPR014018">
    <property type="entry name" value="SecA_motor_DEAD"/>
</dbReference>
<dbReference type="SUPFAM" id="SSF48403">
    <property type="entry name" value="Ankyrin repeat"/>
    <property type="match status" value="1"/>
</dbReference>
<dbReference type="SUPFAM" id="SSF82185">
    <property type="entry name" value="Histone H3 K4-specific methyltransferase SET7/9 N-terminal domain"/>
    <property type="match status" value="1"/>
</dbReference>
<dbReference type="PROSITE" id="PS51196">
    <property type="entry name" value="SECA_MOTOR_DEAD"/>
    <property type="match status" value="1"/>
</dbReference>
<evidence type="ECO:0000313" key="7">
    <source>
        <dbReference type="Proteomes" id="UP000663882"/>
    </source>
</evidence>
<dbReference type="Gene3D" id="1.25.40.20">
    <property type="entry name" value="Ankyrin repeat-containing domain"/>
    <property type="match status" value="1"/>
</dbReference>
<dbReference type="Pfam" id="PF12796">
    <property type="entry name" value="Ank_2"/>
    <property type="match status" value="1"/>
</dbReference>
<dbReference type="PANTHER" id="PTHR30612">
    <property type="entry name" value="SECA INNER MEMBRANE COMPONENT OF SEC PROTEIN SECRETION SYSTEM"/>
    <property type="match status" value="1"/>
</dbReference>
<dbReference type="PROSITE" id="PS50088">
    <property type="entry name" value="ANK_REPEAT"/>
    <property type="match status" value="1"/>
</dbReference>